<evidence type="ECO:0000256" key="9">
    <source>
        <dbReference type="ARBA" id="ARBA00023224"/>
    </source>
</evidence>
<keyword evidence="2" id="KW-1003">Cell membrane</keyword>
<dbReference type="eggNOG" id="ENOG502S556">
    <property type="taxonomic scope" value="Eukaryota"/>
</dbReference>
<dbReference type="GO" id="GO:0030425">
    <property type="term" value="C:dendrite"/>
    <property type="evidence" value="ECO:0000318"/>
    <property type="project" value="GO_Central"/>
</dbReference>
<feature type="transmembrane region" description="Helical" evidence="10">
    <location>
        <begin position="148"/>
        <end position="171"/>
    </location>
</feature>
<dbReference type="PANTHER" id="PTHR24246">
    <property type="entry name" value="OLFACTORY RECEPTOR AND ADENOSINE RECEPTOR"/>
    <property type="match status" value="1"/>
</dbReference>
<feature type="transmembrane region" description="Helical" evidence="10">
    <location>
        <begin position="291"/>
        <end position="313"/>
    </location>
</feature>
<keyword evidence="9" id="KW-0807">Transducer</keyword>
<dbReference type="InterPro" id="IPR017452">
    <property type="entry name" value="GPCR_Rhodpsn_7TM"/>
</dbReference>
<keyword evidence="8" id="KW-0325">Glycoprotein</keyword>
<dbReference type="KEGG" id="nve:5506490"/>
<dbReference type="PROSITE" id="PS50262">
    <property type="entry name" value="G_PROTEIN_RECEP_F1_2"/>
    <property type="match status" value="1"/>
</dbReference>
<accession>A7SMF9</accession>
<dbReference type="GO" id="GO:0007268">
    <property type="term" value="P:chemical synaptic transmission"/>
    <property type="evidence" value="ECO:0000318"/>
    <property type="project" value="GO_Central"/>
</dbReference>
<evidence type="ECO:0000256" key="10">
    <source>
        <dbReference type="SAM" id="Phobius"/>
    </source>
</evidence>
<dbReference type="GO" id="GO:0004993">
    <property type="term" value="F:G protein-coupled serotonin receptor activity"/>
    <property type="evidence" value="ECO:0000318"/>
    <property type="project" value="GO_Central"/>
</dbReference>
<feature type="transmembrane region" description="Helical" evidence="10">
    <location>
        <begin position="253"/>
        <end position="279"/>
    </location>
</feature>
<feature type="transmembrane region" description="Helical" evidence="10">
    <location>
        <begin position="191"/>
        <end position="213"/>
    </location>
</feature>
<evidence type="ECO:0000256" key="3">
    <source>
        <dbReference type="ARBA" id="ARBA00022692"/>
    </source>
</evidence>
<dbReference type="Proteomes" id="UP000001593">
    <property type="component" value="Unassembled WGS sequence"/>
</dbReference>
<dbReference type="OMA" id="QINEPRV"/>
<evidence type="ECO:0000313" key="13">
    <source>
        <dbReference type="Proteomes" id="UP000001593"/>
    </source>
</evidence>
<dbReference type="EMBL" id="DS469708">
    <property type="protein sequence ID" value="EDO35121.1"/>
    <property type="molecule type" value="Genomic_DNA"/>
</dbReference>
<name>A7SMF9_NEMVE</name>
<dbReference type="CDD" id="cd00637">
    <property type="entry name" value="7tm_classA_rhodopsin-like"/>
    <property type="match status" value="1"/>
</dbReference>
<evidence type="ECO:0000256" key="5">
    <source>
        <dbReference type="ARBA" id="ARBA00023040"/>
    </source>
</evidence>
<keyword evidence="5" id="KW-0297">G-protein coupled receptor</keyword>
<dbReference type="PRINTS" id="PR00237">
    <property type="entry name" value="GPCRRHODOPSN"/>
</dbReference>
<dbReference type="GO" id="GO:0005886">
    <property type="term" value="C:plasma membrane"/>
    <property type="evidence" value="ECO:0000318"/>
    <property type="project" value="GO_Central"/>
</dbReference>
<evidence type="ECO:0000256" key="1">
    <source>
        <dbReference type="ARBA" id="ARBA00004651"/>
    </source>
</evidence>
<dbReference type="HOGENOM" id="CLU_807273_0_0_1"/>
<evidence type="ECO:0000256" key="2">
    <source>
        <dbReference type="ARBA" id="ARBA00022475"/>
    </source>
</evidence>
<feature type="transmembrane region" description="Helical" evidence="10">
    <location>
        <begin position="67"/>
        <end position="93"/>
    </location>
</feature>
<dbReference type="PhylomeDB" id="A7SMF9"/>
<proteinExistence type="predicted"/>
<dbReference type="GO" id="GO:0007187">
    <property type="term" value="P:G protein-coupled receptor signaling pathway, coupled to cyclic nucleotide second messenger"/>
    <property type="evidence" value="ECO:0000318"/>
    <property type="project" value="GO_Central"/>
</dbReference>
<gene>
    <name evidence="12" type="ORF">NEMVEDRAFT_v1g246188</name>
</gene>
<dbReference type="PANTHER" id="PTHR24246:SF27">
    <property type="entry name" value="ADENOSINE RECEPTOR, ISOFORM A"/>
    <property type="match status" value="1"/>
</dbReference>
<evidence type="ECO:0000256" key="4">
    <source>
        <dbReference type="ARBA" id="ARBA00022989"/>
    </source>
</evidence>
<comment type="subcellular location">
    <subcellularLocation>
        <location evidence="1">Cell membrane</location>
        <topology evidence="1">Multi-pass membrane protein</topology>
    </subcellularLocation>
</comment>
<dbReference type="InParanoid" id="A7SMF9"/>
<dbReference type="OrthoDB" id="9046662at2759"/>
<dbReference type="Gene3D" id="1.20.1070.10">
    <property type="entry name" value="Rhodopsin 7-helix transmembrane proteins"/>
    <property type="match status" value="1"/>
</dbReference>
<protein>
    <recommendedName>
        <fullName evidence="11">G-protein coupled receptors family 1 profile domain-containing protein</fullName>
    </recommendedName>
</protein>
<organism evidence="12 13">
    <name type="scientific">Nematostella vectensis</name>
    <name type="common">Starlet sea anemone</name>
    <dbReference type="NCBI Taxonomy" id="45351"/>
    <lineage>
        <taxon>Eukaryota</taxon>
        <taxon>Metazoa</taxon>
        <taxon>Cnidaria</taxon>
        <taxon>Anthozoa</taxon>
        <taxon>Hexacorallia</taxon>
        <taxon>Actiniaria</taxon>
        <taxon>Edwardsiidae</taxon>
        <taxon>Nematostella</taxon>
    </lineage>
</organism>
<dbReference type="GO" id="GO:0045202">
    <property type="term" value="C:synapse"/>
    <property type="evidence" value="ECO:0007669"/>
    <property type="project" value="GOC"/>
</dbReference>
<evidence type="ECO:0000256" key="7">
    <source>
        <dbReference type="ARBA" id="ARBA00023170"/>
    </source>
</evidence>
<sequence>MIGPTSVPQAPTLNSSESATTPFKPGHVMLGLQITLIVIVMTFTVVGNGCIGILLKRFRFLQTVPNILIGNLALMDFLNVVVNMPLFLTAVVLGHNTLGGRLGSAIIFTSRTAVILLHLLNMLLMMADRYLIINWALYYGPWKSKKKVLLAVGLVWVAVFTVAIPWGFLVYRVDLEESPYLVYHLAYFHMIGKYNCFVTYPALGGAIGIIALLSYKSIKRQGKVTIMKEDANVKYSLNVVQAYSARQLNEHKAAITVAMTVLLYGVCLVPCFIYCSLMPNTFRLPSNRVEVWWVFLTCMSFYIPGACCPYLYAIRSTRYRKALAMLLSRPNLKFSEKLYLPQGH</sequence>
<evidence type="ECO:0000256" key="6">
    <source>
        <dbReference type="ARBA" id="ARBA00023136"/>
    </source>
</evidence>
<keyword evidence="7" id="KW-0675">Receptor</keyword>
<dbReference type="SMART" id="SM01381">
    <property type="entry name" value="7TM_GPCR_Srsx"/>
    <property type="match status" value="1"/>
</dbReference>
<feature type="transmembrane region" description="Helical" evidence="10">
    <location>
        <begin position="30"/>
        <end position="55"/>
    </location>
</feature>
<dbReference type="SUPFAM" id="SSF81321">
    <property type="entry name" value="Family A G protein-coupled receptor-like"/>
    <property type="match status" value="1"/>
</dbReference>
<feature type="transmembrane region" description="Helical" evidence="10">
    <location>
        <begin position="105"/>
        <end position="127"/>
    </location>
</feature>
<evidence type="ECO:0000256" key="8">
    <source>
        <dbReference type="ARBA" id="ARBA00023180"/>
    </source>
</evidence>
<evidence type="ECO:0000259" key="11">
    <source>
        <dbReference type="PROSITE" id="PS50262"/>
    </source>
</evidence>
<reference evidence="12 13" key="1">
    <citation type="journal article" date="2007" name="Science">
        <title>Sea anemone genome reveals ancestral eumetazoan gene repertoire and genomic organization.</title>
        <authorList>
            <person name="Putnam N.H."/>
            <person name="Srivastava M."/>
            <person name="Hellsten U."/>
            <person name="Dirks B."/>
            <person name="Chapman J."/>
            <person name="Salamov A."/>
            <person name="Terry A."/>
            <person name="Shapiro H."/>
            <person name="Lindquist E."/>
            <person name="Kapitonov V.V."/>
            <person name="Jurka J."/>
            <person name="Genikhovich G."/>
            <person name="Grigoriev I.V."/>
            <person name="Lucas S.M."/>
            <person name="Steele R.E."/>
            <person name="Finnerty J.R."/>
            <person name="Technau U."/>
            <person name="Martindale M.Q."/>
            <person name="Rokhsar D.S."/>
        </authorList>
    </citation>
    <scope>NUCLEOTIDE SEQUENCE [LARGE SCALE GENOMIC DNA]</scope>
    <source>
        <strain evidence="13">CH2 X CH6</strain>
    </source>
</reference>
<keyword evidence="13" id="KW-1185">Reference proteome</keyword>
<dbReference type="InterPro" id="IPR000276">
    <property type="entry name" value="GPCR_Rhodpsn"/>
</dbReference>
<dbReference type="AlphaFoldDB" id="A7SMF9"/>
<evidence type="ECO:0000313" key="12">
    <source>
        <dbReference type="EMBL" id="EDO35121.1"/>
    </source>
</evidence>
<keyword evidence="3 10" id="KW-0812">Transmembrane</keyword>
<dbReference type="GO" id="GO:0030594">
    <property type="term" value="F:neurotransmitter receptor activity"/>
    <property type="evidence" value="ECO:0000318"/>
    <property type="project" value="GO_Central"/>
</dbReference>
<keyword evidence="4 10" id="KW-1133">Transmembrane helix</keyword>
<feature type="domain" description="G-protein coupled receptors family 1 profile" evidence="11">
    <location>
        <begin position="47"/>
        <end position="312"/>
    </location>
</feature>
<keyword evidence="6 10" id="KW-0472">Membrane</keyword>
<dbReference type="Pfam" id="PF00001">
    <property type="entry name" value="7tm_1"/>
    <property type="match status" value="1"/>
</dbReference>